<dbReference type="EC" id="2.7.11.1" evidence="1"/>
<dbReference type="EMBL" id="DRQG01000001">
    <property type="protein sequence ID" value="HGY54062.1"/>
    <property type="molecule type" value="Genomic_DNA"/>
</dbReference>
<dbReference type="PROSITE" id="PS00107">
    <property type="entry name" value="PROTEIN_KINASE_ATP"/>
    <property type="match status" value="1"/>
</dbReference>
<keyword evidence="3" id="KW-0808">Transferase</keyword>
<evidence type="ECO:0000256" key="1">
    <source>
        <dbReference type="ARBA" id="ARBA00012513"/>
    </source>
</evidence>
<proteinExistence type="predicted"/>
<feature type="domain" description="Protein kinase" evidence="8">
    <location>
        <begin position="9"/>
        <end position="267"/>
    </location>
</feature>
<keyword evidence="6 7" id="KW-0067">ATP-binding</keyword>
<dbReference type="GO" id="GO:0004674">
    <property type="term" value="F:protein serine/threonine kinase activity"/>
    <property type="evidence" value="ECO:0007669"/>
    <property type="project" value="UniProtKB-KW"/>
</dbReference>
<dbReference type="FunFam" id="1.10.510.10:FF:000021">
    <property type="entry name" value="Serine/threonine protein kinase"/>
    <property type="match status" value="1"/>
</dbReference>
<keyword evidence="2 9" id="KW-0723">Serine/threonine-protein kinase</keyword>
<dbReference type="InterPro" id="IPR011009">
    <property type="entry name" value="Kinase-like_dom_sf"/>
</dbReference>
<evidence type="ECO:0000256" key="2">
    <source>
        <dbReference type="ARBA" id="ARBA00022527"/>
    </source>
</evidence>
<comment type="caution">
    <text evidence="9">The sequence shown here is derived from an EMBL/GenBank/DDBJ whole genome shotgun (WGS) entry which is preliminary data.</text>
</comment>
<evidence type="ECO:0000256" key="3">
    <source>
        <dbReference type="ARBA" id="ARBA00022679"/>
    </source>
</evidence>
<sequence length="300" mass="33506">MIPKIISHYKIVEQIGSGGMGVVYKAEDVKLKRPVALKFLPPEMTRDAESKARFIREAQAASSLDHLNVCTIYEIDETEDRIFIAMGFIEGKSLLEKINEERLKIKDIVDLAIQIAGGLQAAHEHGIVHRDIKPANILITNDHVVKIVDFGLAKLSRQTKLTMNGTTLGTVAYMSPEQARGEEVDQRTDIWSLGAVLYEMLTGQRPFQGEYDQAVLYSIINDQPEPPSALRSGVPPELERIVLKMLAKDPAKRYQSVNDLLVDLTNLKESTETKGTADFKPANNSQKKTFIKQLIYAGIF</sequence>
<evidence type="ECO:0000256" key="7">
    <source>
        <dbReference type="PROSITE-ProRule" id="PRU10141"/>
    </source>
</evidence>
<dbReference type="Pfam" id="PF00069">
    <property type="entry name" value="Pkinase"/>
    <property type="match status" value="1"/>
</dbReference>
<dbReference type="GO" id="GO:0005524">
    <property type="term" value="F:ATP binding"/>
    <property type="evidence" value="ECO:0007669"/>
    <property type="project" value="UniProtKB-UniRule"/>
</dbReference>
<keyword evidence="4 7" id="KW-0547">Nucleotide-binding</keyword>
<evidence type="ECO:0000256" key="6">
    <source>
        <dbReference type="ARBA" id="ARBA00022840"/>
    </source>
</evidence>
<gene>
    <name evidence="9" type="ORF">ENK44_00025</name>
</gene>
<feature type="non-terminal residue" evidence="9">
    <location>
        <position position="300"/>
    </location>
</feature>
<keyword evidence="5 9" id="KW-0418">Kinase</keyword>
<name>A0A7V4WU55_CALAY</name>
<organism evidence="9">
    <name type="scientific">Caldithrix abyssi</name>
    <dbReference type="NCBI Taxonomy" id="187145"/>
    <lineage>
        <taxon>Bacteria</taxon>
        <taxon>Pseudomonadati</taxon>
        <taxon>Calditrichota</taxon>
        <taxon>Calditrichia</taxon>
        <taxon>Calditrichales</taxon>
        <taxon>Calditrichaceae</taxon>
        <taxon>Caldithrix</taxon>
    </lineage>
</organism>
<evidence type="ECO:0000259" key="8">
    <source>
        <dbReference type="PROSITE" id="PS50011"/>
    </source>
</evidence>
<dbReference type="AlphaFoldDB" id="A0A7V4WU55"/>
<dbReference type="PROSITE" id="PS00108">
    <property type="entry name" value="PROTEIN_KINASE_ST"/>
    <property type="match status" value="1"/>
</dbReference>
<dbReference type="SUPFAM" id="SSF56112">
    <property type="entry name" value="Protein kinase-like (PK-like)"/>
    <property type="match status" value="1"/>
</dbReference>
<evidence type="ECO:0000313" key="9">
    <source>
        <dbReference type="EMBL" id="HGY54062.1"/>
    </source>
</evidence>
<accession>A0A7V4WU55</accession>
<dbReference type="CDD" id="cd14014">
    <property type="entry name" value="STKc_PknB_like"/>
    <property type="match status" value="1"/>
</dbReference>
<reference evidence="9" key="1">
    <citation type="journal article" date="2020" name="mSystems">
        <title>Genome- and Community-Level Interaction Insights into Carbon Utilization and Element Cycling Functions of Hydrothermarchaeota in Hydrothermal Sediment.</title>
        <authorList>
            <person name="Zhou Z."/>
            <person name="Liu Y."/>
            <person name="Xu W."/>
            <person name="Pan J."/>
            <person name="Luo Z.H."/>
            <person name="Li M."/>
        </authorList>
    </citation>
    <scope>NUCLEOTIDE SEQUENCE [LARGE SCALE GENOMIC DNA]</scope>
    <source>
        <strain evidence="9">HyVt-577</strain>
    </source>
</reference>
<dbReference type="SMART" id="SM00220">
    <property type="entry name" value="S_TKc"/>
    <property type="match status" value="1"/>
</dbReference>
<dbReference type="InterPro" id="IPR017441">
    <property type="entry name" value="Protein_kinase_ATP_BS"/>
</dbReference>
<feature type="binding site" evidence="7">
    <location>
        <position position="38"/>
    </location>
    <ligand>
        <name>ATP</name>
        <dbReference type="ChEBI" id="CHEBI:30616"/>
    </ligand>
</feature>
<protein>
    <recommendedName>
        <fullName evidence="1">non-specific serine/threonine protein kinase</fullName>
        <ecNumber evidence="1">2.7.11.1</ecNumber>
    </recommendedName>
</protein>
<dbReference type="InterPro" id="IPR000719">
    <property type="entry name" value="Prot_kinase_dom"/>
</dbReference>
<dbReference type="Proteomes" id="UP000885779">
    <property type="component" value="Unassembled WGS sequence"/>
</dbReference>
<evidence type="ECO:0000256" key="5">
    <source>
        <dbReference type="ARBA" id="ARBA00022777"/>
    </source>
</evidence>
<evidence type="ECO:0000256" key="4">
    <source>
        <dbReference type="ARBA" id="ARBA00022741"/>
    </source>
</evidence>
<dbReference type="Gene3D" id="3.30.200.20">
    <property type="entry name" value="Phosphorylase Kinase, domain 1"/>
    <property type="match status" value="1"/>
</dbReference>
<dbReference type="InterPro" id="IPR008271">
    <property type="entry name" value="Ser/Thr_kinase_AS"/>
</dbReference>
<dbReference type="PANTHER" id="PTHR43289:SF34">
    <property type="entry name" value="SERINE_THREONINE-PROTEIN KINASE YBDM-RELATED"/>
    <property type="match status" value="1"/>
</dbReference>
<dbReference type="PANTHER" id="PTHR43289">
    <property type="entry name" value="MITOGEN-ACTIVATED PROTEIN KINASE KINASE KINASE 20-RELATED"/>
    <property type="match status" value="1"/>
</dbReference>
<dbReference type="PROSITE" id="PS50011">
    <property type="entry name" value="PROTEIN_KINASE_DOM"/>
    <property type="match status" value="1"/>
</dbReference>
<dbReference type="Gene3D" id="1.10.510.10">
    <property type="entry name" value="Transferase(Phosphotransferase) domain 1"/>
    <property type="match status" value="1"/>
</dbReference>